<gene>
    <name evidence="2" type="ORF">EV662_103369</name>
</gene>
<proteinExistence type="predicted"/>
<organism evidence="2 3">
    <name type="scientific">Rhodovulum marinum</name>
    <dbReference type="NCBI Taxonomy" id="320662"/>
    <lineage>
        <taxon>Bacteria</taxon>
        <taxon>Pseudomonadati</taxon>
        <taxon>Pseudomonadota</taxon>
        <taxon>Alphaproteobacteria</taxon>
        <taxon>Rhodobacterales</taxon>
        <taxon>Paracoccaceae</taxon>
        <taxon>Rhodovulum</taxon>
    </lineage>
</organism>
<accession>A0A4R2Q1T0</accession>
<name>A0A4R2Q1T0_9RHOB</name>
<dbReference type="Proteomes" id="UP000294835">
    <property type="component" value="Unassembled WGS sequence"/>
</dbReference>
<reference evidence="2 3" key="1">
    <citation type="submission" date="2019-03" db="EMBL/GenBank/DDBJ databases">
        <title>Genomic Encyclopedia of Type Strains, Phase IV (KMG-IV): sequencing the most valuable type-strain genomes for metagenomic binning, comparative biology and taxonomic classification.</title>
        <authorList>
            <person name="Goeker M."/>
        </authorList>
    </citation>
    <scope>NUCLEOTIDE SEQUENCE [LARGE SCALE GENOMIC DNA]</scope>
    <source>
        <strain evidence="2 3">DSM 18063</strain>
    </source>
</reference>
<evidence type="ECO:0000313" key="2">
    <source>
        <dbReference type="EMBL" id="TCP42457.1"/>
    </source>
</evidence>
<sequence>MARPIAKLTALFVLAASTAQAGEFDTQMAAYLDSSVRGWASDPIIIQAITAQNATTASFDQAQIDGLDTSWRAQVGSSDASLIEPVITGPVADFLRANMAAAGGKITEIILMDAKGLNVAASGVTSDYWQGDEAKHADTFGVGPDAVHFGDIEFDESSQRYQAQISFTITDPASGAPIGAMTVAVEGEAFM</sequence>
<dbReference type="RefSeq" id="WP_132461579.1">
    <property type="nucleotide sequence ID" value="NZ_SLXP01000003.1"/>
</dbReference>
<dbReference type="EMBL" id="SLXP01000003">
    <property type="protein sequence ID" value="TCP42457.1"/>
    <property type="molecule type" value="Genomic_DNA"/>
</dbReference>
<dbReference type="OrthoDB" id="195732at2"/>
<protein>
    <submittedName>
        <fullName evidence="2">Uncharacterized protein</fullName>
    </submittedName>
</protein>
<feature type="signal peptide" evidence="1">
    <location>
        <begin position="1"/>
        <end position="21"/>
    </location>
</feature>
<comment type="caution">
    <text evidence="2">The sequence shown here is derived from an EMBL/GenBank/DDBJ whole genome shotgun (WGS) entry which is preliminary data.</text>
</comment>
<evidence type="ECO:0000256" key="1">
    <source>
        <dbReference type="SAM" id="SignalP"/>
    </source>
</evidence>
<keyword evidence="3" id="KW-1185">Reference proteome</keyword>
<evidence type="ECO:0000313" key="3">
    <source>
        <dbReference type="Proteomes" id="UP000294835"/>
    </source>
</evidence>
<feature type="chain" id="PRO_5020246492" evidence="1">
    <location>
        <begin position="22"/>
        <end position="191"/>
    </location>
</feature>
<dbReference type="AlphaFoldDB" id="A0A4R2Q1T0"/>
<keyword evidence="1" id="KW-0732">Signal</keyword>